<feature type="region of interest" description="Disordered" evidence="1">
    <location>
        <begin position="1020"/>
        <end position="1039"/>
    </location>
</feature>
<feature type="region of interest" description="Disordered" evidence="1">
    <location>
        <begin position="1922"/>
        <end position="1967"/>
    </location>
</feature>
<comment type="caution">
    <text evidence="3">The sequence shown here is derived from an EMBL/GenBank/DDBJ whole genome shotgun (WGS) entry which is preliminary data.</text>
</comment>
<dbReference type="EMBL" id="WHVB01000004">
    <property type="protein sequence ID" value="KAF8483461.1"/>
    <property type="molecule type" value="Genomic_DNA"/>
</dbReference>
<feature type="region of interest" description="Disordered" evidence="1">
    <location>
        <begin position="145"/>
        <end position="171"/>
    </location>
</feature>
<feature type="compositionally biased region" description="Polar residues" evidence="1">
    <location>
        <begin position="42"/>
        <end position="52"/>
    </location>
</feature>
<dbReference type="GO" id="GO:0005261">
    <property type="term" value="F:monoatomic cation channel activity"/>
    <property type="evidence" value="ECO:0007669"/>
    <property type="project" value="TreeGrafter"/>
</dbReference>
<name>A0A9P5N0P0_9AGAM</name>
<dbReference type="GO" id="GO:0055080">
    <property type="term" value="P:monoatomic cation homeostasis"/>
    <property type="evidence" value="ECO:0007669"/>
    <property type="project" value="TreeGrafter"/>
</dbReference>
<organism evidence="3 4">
    <name type="scientific">Russula ochroleuca</name>
    <dbReference type="NCBI Taxonomy" id="152965"/>
    <lineage>
        <taxon>Eukaryota</taxon>
        <taxon>Fungi</taxon>
        <taxon>Dikarya</taxon>
        <taxon>Basidiomycota</taxon>
        <taxon>Agaricomycotina</taxon>
        <taxon>Agaricomycetes</taxon>
        <taxon>Russulales</taxon>
        <taxon>Russulaceae</taxon>
        <taxon>Russula</taxon>
    </lineage>
</organism>
<dbReference type="PANTHER" id="PTHR31781:SF1">
    <property type="entry name" value="PROTEIN UNC-80 HOMOLOG"/>
    <property type="match status" value="1"/>
</dbReference>
<reference evidence="3" key="1">
    <citation type="submission" date="2019-10" db="EMBL/GenBank/DDBJ databases">
        <authorList>
            <consortium name="DOE Joint Genome Institute"/>
            <person name="Kuo A."/>
            <person name="Miyauchi S."/>
            <person name="Kiss E."/>
            <person name="Drula E."/>
            <person name="Kohler A."/>
            <person name="Sanchez-Garcia M."/>
            <person name="Andreopoulos B."/>
            <person name="Barry K.W."/>
            <person name="Bonito G."/>
            <person name="Buee M."/>
            <person name="Carver A."/>
            <person name="Chen C."/>
            <person name="Cichocki N."/>
            <person name="Clum A."/>
            <person name="Culley D."/>
            <person name="Crous P.W."/>
            <person name="Fauchery L."/>
            <person name="Girlanda M."/>
            <person name="Hayes R."/>
            <person name="Keri Z."/>
            <person name="LaButti K."/>
            <person name="Lipzen A."/>
            <person name="Lombard V."/>
            <person name="Magnuson J."/>
            <person name="Maillard F."/>
            <person name="Morin E."/>
            <person name="Murat C."/>
            <person name="Nolan M."/>
            <person name="Ohm R."/>
            <person name="Pangilinan J."/>
            <person name="Pereira M."/>
            <person name="Perotto S."/>
            <person name="Peter M."/>
            <person name="Riley R."/>
            <person name="Sitrit Y."/>
            <person name="Stielow B."/>
            <person name="Szollosi G."/>
            <person name="Zifcakova L."/>
            <person name="Stursova M."/>
            <person name="Spatafora J.W."/>
            <person name="Tedersoo L."/>
            <person name="Vaario L.-M."/>
            <person name="Yamada A."/>
            <person name="Yan M."/>
            <person name="Wang P."/>
            <person name="Xu J."/>
            <person name="Bruns T."/>
            <person name="Baldrian P."/>
            <person name="Vilgalys R."/>
            <person name="Henrissat B."/>
            <person name="Grigoriev I.V."/>
            <person name="Hibbett D."/>
            <person name="Nagy L.G."/>
            <person name="Martin F.M."/>
        </authorList>
    </citation>
    <scope>NUCLEOTIDE SEQUENCE</scope>
    <source>
        <strain evidence="3">Prilba</strain>
    </source>
</reference>
<accession>A0A9P5N0P0</accession>
<feature type="compositionally biased region" description="Polar residues" evidence="1">
    <location>
        <begin position="1922"/>
        <end position="1932"/>
    </location>
</feature>
<feature type="compositionally biased region" description="Low complexity" evidence="1">
    <location>
        <begin position="1"/>
        <end position="17"/>
    </location>
</feature>
<dbReference type="Proteomes" id="UP000759537">
    <property type="component" value="Unassembled WGS sequence"/>
</dbReference>
<keyword evidence="4" id="KW-1185">Reference proteome</keyword>
<feature type="region of interest" description="Disordered" evidence="1">
    <location>
        <begin position="1837"/>
        <end position="1864"/>
    </location>
</feature>
<feature type="domain" description="Protein UNC80 C-terminal" evidence="2">
    <location>
        <begin position="1293"/>
        <end position="1426"/>
    </location>
</feature>
<evidence type="ECO:0000256" key="1">
    <source>
        <dbReference type="SAM" id="MobiDB-lite"/>
    </source>
</evidence>
<evidence type="ECO:0000313" key="4">
    <source>
        <dbReference type="Proteomes" id="UP000759537"/>
    </source>
</evidence>
<feature type="region of interest" description="Disordered" evidence="1">
    <location>
        <begin position="1"/>
        <end position="70"/>
    </location>
</feature>
<feature type="region of interest" description="Disordered" evidence="1">
    <location>
        <begin position="2067"/>
        <end position="2088"/>
    </location>
</feature>
<dbReference type="PANTHER" id="PTHR31781">
    <property type="entry name" value="UNC80"/>
    <property type="match status" value="1"/>
</dbReference>
<dbReference type="OrthoDB" id="5584001at2759"/>
<feature type="compositionally biased region" description="Polar residues" evidence="1">
    <location>
        <begin position="59"/>
        <end position="68"/>
    </location>
</feature>
<sequence>MKSSLLSNGSSSASDLLVNEESLSQSRRRWDDLRRHFLPAQPSAQAHVQSPSAPAPTSDLPQRPSTPKQFRMPKFGFRQVVEQVQGTVVNQNRRFADDILSASRAMRAIEPKAQRREREGTLATMATSFNMSFMGSNASLGMAGISTPNYVPQSRGRSRRPPSTQSDVSYSPTAATTSLYALISQHASIPSNQLQFVKFLPHENEVLSALLVPFMAPRSEASLNDHLQAMEAFEITVRTWRTASDEDFLGRCLWCCKVARITQDQREFRMRVLGALFTCLVSPGDPSKTGSVIILQTLFQALFSLQGSLLAEGDSEGASYVHELIKGVKKIACEGLNASLLMQQYGDQVRSEADAQAVLDCVIVMALAACMENAPDAERRYMLNNVMTVKEDWFSATGSSHYSPNLMRIESLSVTQYTRALLKFLHSTDGTHASAEDCSLVFKILAEWSIPAAHALVSDGSFDCKVMSARLTLSILSLSGKETGEVIGSVIERWYRDAGQWKAAFEAAIQIVVRENNWEPVVAILLALMGQLPHEICSAAAVQFLPVLNEKLILDPPPLPFSALTELLEIVSQKLPKLFYKPLFACAAATKTPSILNHLRTITMLARHFPSFWIRDAEMLLVALMSDSGGMEKGSQDNLGPSWGQVRLGQLVVLIELIAHIQATRQDKDGRGLSSSSFLAQARFFFELEHRLGAFIDRKERMLLIPMAQRILLVILFLEIRLLLRSLKPAQWLSRIVSWVLSSEEDILVPQNDSAPILETLTEIYSIIQQWSLVPQKRKSAGLLSPSESVQSASSGTGTPPTGPPHLLTFSNRAQQLKDFSKGLITNSLRLLVAVSGLLSKEDYDSLCGFLWQGCLTQAPCEIQPLATFLIMQCAENAPTAIQDLIRTDIRSLHTFRRLLAGRRLSLMSGWRFQMLSQNYIVDKNHRRPFKLARAPISFLPTDIGSSSFILREDLAKGNTSGGQVLPLELRKRLADIGWTQDESAMDQKQEWIMTPFSLISGQQLEKVEAGLPTTVITRSPQSDALERPPSPAVEHMGSTRGVKRRPIFVPPLVSILPDLASLVYDDDYGAANAARVAVMDWMRHDPALITRPALDALSAGESSLHSAFSVLRDYLYAQSTLPPAMAHHMFNHLAGFLRFSARESEGGEAFTGFAYTVPLLSKLVAQVSDMSLRELRRAKIDAFLVPSDSLWFSSSTPAVAMFPRSLSDVKGSSDKDAVYQLGKMVLVRVAQNLLVMNMLKHDRHEVQALRKNMPRLVLPTMASAGTLSTEPRSFLPHKERISSLAIGADTDTLGLSLLLSRSHVLLVTEIFRSLPRHLSDRSELAILIDGLNHILFVHGNDIGIVAHVLIALMTASARFHRLFTSGGGYTLFMPALFKVYAEAESNEGVRSAIEYGINRFYAVHQEAFVFQALNMLSHVVMVSEVDGPWIARQMFLLLSTLKDDAPIHAPDAAGIHGSNKAQEKEALMLRTAEERPQAFLALLRRSSGSQGEDVGVAVPDQYDSSHLSLDNFVRLLLTVIGHDSNIRRAEQFLRLLRLMAPYFYDASPVARGVLMEGINALSLIFTVRSTSKAKATETPQIRAEESSHSFSQAASASMDAFEAAKSPSNFTEMKFDFLSLVTEVSKSGGSFGPSALRRIFDLTKTILRDSDPNDGERVASFLGLFAHEVLVRNRSDLQLKQALAFLNELGPIFKAHAGAVDFSKMLEAVVCLVENPVYANQAAFSHVVVTHFCVGGLEVFDRLASDGFAFSTPFRPVLVRLLCRATLLTGTDVVSLVEQRPITFEFVAGILYPMALNLPSAAEIASDTRWMEAWRRAAIRRMWVCLLQRAMQACRRQGSPSTSDRTEKSSQPERRRSHEKKRDVLKNYSAATLSIALQALKIIVLKAEDELSFSLPNIWAEMGLLLKNVLSAGNARFATQDRVTSVPSSPLQPSPGFKPRTSEDSDLLMPPSPHIPPSRFHSPQPPSCPQPFLTDCLLWSMLYFVCRHRSPLMLQLRLFLQEATATLDEELLAQQAPAVRSKRFSYTSVFAKTPQRLGHRSKAPSPEASPFLAPLRLHHGDVLLTPPKPERKPGYARSPTTPGGSEVVEPRIVHLGPVQNFDMFRRSPSPGLGEGGTNSRKWLLANSITISSAKLVLATYRRVRAVQHFMGYTGLLPLPDGADGSIDDVRAWSRGTALNEIEGETTDLMEEFWSQDEE</sequence>
<evidence type="ECO:0000313" key="3">
    <source>
        <dbReference type="EMBL" id="KAF8483461.1"/>
    </source>
</evidence>
<dbReference type="GO" id="GO:0034703">
    <property type="term" value="C:cation channel complex"/>
    <property type="evidence" value="ECO:0007669"/>
    <property type="project" value="TreeGrafter"/>
</dbReference>
<evidence type="ECO:0000259" key="2">
    <source>
        <dbReference type="Pfam" id="PF20262"/>
    </source>
</evidence>
<dbReference type="InterPro" id="IPR046460">
    <property type="entry name" value="UNC80_C"/>
</dbReference>
<dbReference type="Pfam" id="PF20262">
    <property type="entry name" value="UNC80_C"/>
    <property type="match status" value="1"/>
</dbReference>
<feature type="compositionally biased region" description="Basic and acidic residues" evidence="1">
    <location>
        <begin position="1845"/>
        <end position="1864"/>
    </location>
</feature>
<reference evidence="3" key="2">
    <citation type="journal article" date="2020" name="Nat. Commun.">
        <title>Large-scale genome sequencing of mycorrhizal fungi provides insights into the early evolution of symbiotic traits.</title>
        <authorList>
            <person name="Miyauchi S."/>
            <person name="Kiss E."/>
            <person name="Kuo A."/>
            <person name="Drula E."/>
            <person name="Kohler A."/>
            <person name="Sanchez-Garcia M."/>
            <person name="Morin E."/>
            <person name="Andreopoulos B."/>
            <person name="Barry K.W."/>
            <person name="Bonito G."/>
            <person name="Buee M."/>
            <person name="Carver A."/>
            <person name="Chen C."/>
            <person name="Cichocki N."/>
            <person name="Clum A."/>
            <person name="Culley D."/>
            <person name="Crous P.W."/>
            <person name="Fauchery L."/>
            <person name="Girlanda M."/>
            <person name="Hayes R.D."/>
            <person name="Keri Z."/>
            <person name="LaButti K."/>
            <person name="Lipzen A."/>
            <person name="Lombard V."/>
            <person name="Magnuson J."/>
            <person name="Maillard F."/>
            <person name="Murat C."/>
            <person name="Nolan M."/>
            <person name="Ohm R.A."/>
            <person name="Pangilinan J."/>
            <person name="Pereira M.F."/>
            <person name="Perotto S."/>
            <person name="Peter M."/>
            <person name="Pfister S."/>
            <person name="Riley R."/>
            <person name="Sitrit Y."/>
            <person name="Stielow J.B."/>
            <person name="Szollosi G."/>
            <person name="Zifcakova L."/>
            <person name="Stursova M."/>
            <person name="Spatafora J.W."/>
            <person name="Tedersoo L."/>
            <person name="Vaario L.M."/>
            <person name="Yamada A."/>
            <person name="Yan M."/>
            <person name="Wang P."/>
            <person name="Xu J."/>
            <person name="Bruns T."/>
            <person name="Baldrian P."/>
            <person name="Vilgalys R."/>
            <person name="Dunand C."/>
            <person name="Henrissat B."/>
            <person name="Grigoriev I.V."/>
            <person name="Hibbett D."/>
            <person name="Nagy L.G."/>
            <person name="Martin F.M."/>
        </authorList>
    </citation>
    <scope>NUCLEOTIDE SEQUENCE</scope>
    <source>
        <strain evidence="3">Prilba</strain>
    </source>
</reference>
<gene>
    <name evidence="3" type="ORF">DFH94DRAFT_721910</name>
</gene>
<protein>
    <recommendedName>
        <fullName evidence="2">Protein UNC80 C-terminal domain-containing protein</fullName>
    </recommendedName>
</protein>
<proteinExistence type="predicted"/>